<dbReference type="EMBL" id="CP023737">
    <property type="protein sequence ID" value="ATQ70239.1"/>
    <property type="molecule type" value="Genomic_DNA"/>
</dbReference>
<dbReference type="Proteomes" id="UP000230709">
    <property type="component" value="Chromosome"/>
</dbReference>
<dbReference type="InterPro" id="IPR010982">
    <property type="entry name" value="Lambda_DNA-bd_dom_sf"/>
</dbReference>
<sequence length="68" mass="7091">MARTALSLSVKQLADLADVSTNTVSRLEAGEELKPRTVAAIRAALESAGVIFVAENGEGPGVRLRKGQ</sequence>
<dbReference type="KEGG" id="mtw:CQW49_05470"/>
<feature type="domain" description="HTH cro/C1-type" evidence="1">
    <location>
        <begin position="2"/>
        <end position="52"/>
    </location>
</feature>
<organism evidence="2 3">
    <name type="scientific">Methylosinus trichosporium (strain ATCC 35070 / NCIMB 11131 / UNIQEM 75 / OB3b)</name>
    <dbReference type="NCBI Taxonomy" id="595536"/>
    <lineage>
        <taxon>Bacteria</taxon>
        <taxon>Pseudomonadati</taxon>
        <taxon>Pseudomonadota</taxon>
        <taxon>Alphaproteobacteria</taxon>
        <taxon>Hyphomicrobiales</taxon>
        <taxon>Methylocystaceae</taxon>
        <taxon>Methylosinus</taxon>
    </lineage>
</organism>
<reference evidence="3" key="1">
    <citation type="submission" date="2017-10" db="EMBL/GenBank/DDBJ databases">
        <title>Completed PacBio SMRT sequence of Methylosinus trichosporium OB3b reveals presence of a third large plasmid.</title>
        <authorList>
            <person name="Charles T.C."/>
            <person name="Lynch M.D.J."/>
            <person name="Heil J.R."/>
            <person name="Cheng J."/>
        </authorList>
    </citation>
    <scope>NUCLEOTIDE SEQUENCE [LARGE SCALE GENOMIC DNA]</scope>
    <source>
        <strain evidence="3">OB3b</strain>
    </source>
</reference>
<evidence type="ECO:0000313" key="3">
    <source>
        <dbReference type="Proteomes" id="UP000230709"/>
    </source>
</evidence>
<name>A0A2D2D5W9_METT3</name>
<dbReference type="Pfam" id="PF01381">
    <property type="entry name" value="HTH_3"/>
    <property type="match status" value="1"/>
</dbReference>
<dbReference type="AlphaFoldDB" id="A0A2D2D5W9"/>
<evidence type="ECO:0000313" key="2">
    <source>
        <dbReference type="EMBL" id="ATQ70239.1"/>
    </source>
</evidence>
<dbReference type="STRING" id="595536.GCA_000178815_04065"/>
<protein>
    <submittedName>
        <fullName evidence="2">XRE family transcriptional regulator</fullName>
    </submittedName>
</protein>
<evidence type="ECO:0000259" key="1">
    <source>
        <dbReference type="PROSITE" id="PS50943"/>
    </source>
</evidence>
<gene>
    <name evidence="2" type="ORF">CQW49_05470</name>
</gene>
<dbReference type="GO" id="GO:0003677">
    <property type="term" value="F:DNA binding"/>
    <property type="evidence" value="ECO:0007669"/>
    <property type="project" value="InterPro"/>
</dbReference>
<dbReference type="InterPro" id="IPR001387">
    <property type="entry name" value="Cro/C1-type_HTH"/>
</dbReference>
<dbReference type="SUPFAM" id="SSF47413">
    <property type="entry name" value="lambda repressor-like DNA-binding domains"/>
    <property type="match status" value="1"/>
</dbReference>
<dbReference type="Gene3D" id="1.10.260.40">
    <property type="entry name" value="lambda repressor-like DNA-binding domains"/>
    <property type="match status" value="1"/>
</dbReference>
<proteinExistence type="predicted"/>
<keyword evidence="3" id="KW-1185">Reference proteome</keyword>
<dbReference type="PROSITE" id="PS50943">
    <property type="entry name" value="HTH_CROC1"/>
    <property type="match status" value="1"/>
</dbReference>
<dbReference type="CDD" id="cd00093">
    <property type="entry name" value="HTH_XRE"/>
    <property type="match status" value="1"/>
</dbReference>
<accession>A0A2D2D5W9</accession>